<dbReference type="InterPro" id="IPR007621">
    <property type="entry name" value="TPM_dom"/>
</dbReference>
<feature type="transmembrane region" description="Helical" evidence="2">
    <location>
        <begin position="182"/>
        <end position="201"/>
    </location>
</feature>
<reference evidence="5 6" key="1">
    <citation type="submission" date="2018-06" db="EMBL/GenBank/DDBJ databases">
        <authorList>
            <consortium name="Pathogen Informatics"/>
            <person name="Doyle S."/>
        </authorList>
    </citation>
    <scope>NUCLEOTIDE SEQUENCE [LARGE SCALE GENOMIC DNA]</scope>
    <source>
        <strain evidence="5 6">NCTC10295</strain>
    </source>
</reference>
<gene>
    <name evidence="5" type="ORF">NCTC10295_01169</name>
</gene>
<evidence type="ECO:0000256" key="1">
    <source>
        <dbReference type="SAM" id="MobiDB-lite"/>
    </source>
</evidence>
<feature type="chain" id="PRO_5016590449" evidence="3">
    <location>
        <begin position="23"/>
        <end position="297"/>
    </location>
</feature>
<dbReference type="Proteomes" id="UP000254651">
    <property type="component" value="Unassembled WGS sequence"/>
</dbReference>
<dbReference type="Gene3D" id="3.10.310.50">
    <property type="match status" value="1"/>
</dbReference>
<accession>A0A378UGH6</accession>
<dbReference type="PANTHER" id="PTHR30373:SF2">
    <property type="entry name" value="UPF0603 PROTEIN YGCG"/>
    <property type="match status" value="1"/>
</dbReference>
<evidence type="ECO:0000259" key="4">
    <source>
        <dbReference type="Pfam" id="PF04536"/>
    </source>
</evidence>
<dbReference type="AlphaFoldDB" id="A0A378UGH6"/>
<dbReference type="RefSeq" id="WP_066079486.1">
    <property type="nucleotide sequence ID" value="NZ_CP181246.1"/>
</dbReference>
<feature type="region of interest" description="Disordered" evidence="1">
    <location>
        <begin position="266"/>
        <end position="297"/>
    </location>
</feature>
<organism evidence="5 6">
    <name type="scientific">Bergeriella denitrificans</name>
    <name type="common">Neisseria denitrificans</name>
    <dbReference type="NCBI Taxonomy" id="494"/>
    <lineage>
        <taxon>Bacteria</taxon>
        <taxon>Pseudomonadati</taxon>
        <taxon>Pseudomonadota</taxon>
        <taxon>Betaproteobacteria</taxon>
        <taxon>Neisseriales</taxon>
        <taxon>Neisseriaceae</taxon>
        <taxon>Bergeriella</taxon>
    </lineage>
</organism>
<dbReference type="EMBL" id="UGQS01000002">
    <property type="protein sequence ID" value="STZ76405.1"/>
    <property type="molecule type" value="Genomic_DNA"/>
</dbReference>
<dbReference type="Pfam" id="PF04536">
    <property type="entry name" value="TPM_phosphatase"/>
    <property type="match status" value="1"/>
</dbReference>
<dbReference type="PANTHER" id="PTHR30373">
    <property type="entry name" value="UPF0603 PROTEIN YGCG"/>
    <property type="match status" value="1"/>
</dbReference>
<keyword evidence="2" id="KW-0812">Transmembrane</keyword>
<keyword evidence="6" id="KW-1185">Reference proteome</keyword>
<sequence length="297" mass="30091">MQAAVQKITAAALMLLAAAWLAAAGLTAVPPLTAPVMDNAQMMSAAARAELDTHLRRYAQETGSQIAVLTVPAVAPETPFDYALRVMDAWQLGRSGVDDGVLLLLVRDERKTYLAVGRGLEGAIPDVYAKRILEDVLRPYLQQGRIDEGIGAAVAQVEKLIAGEGLPAAEYAADDGGGAADIWGLLLMVPVFAGGLLKAWFGRTWGSAAAGGLVGGLIWWFGWAWWAALAAGAVGALLTFILGSGAFVSGGGGGFGHGGGFGNRGGSGGRSHGGWRSGGGFRGGGGGFGGGGASGGW</sequence>
<feature type="signal peptide" evidence="3">
    <location>
        <begin position="1"/>
        <end position="22"/>
    </location>
</feature>
<keyword evidence="2" id="KW-0472">Membrane</keyword>
<evidence type="ECO:0000313" key="6">
    <source>
        <dbReference type="Proteomes" id="UP000254651"/>
    </source>
</evidence>
<evidence type="ECO:0000256" key="3">
    <source>
        <dbReference type="SAM" id="SignalP"/>
    </source>
</evidence>
<feature type="transmembrane region" description="Helical" evidence="2">
    <location>
        <begin position="234"/>
        <end position="255"/>
    </location>
</feature>
<evidence type="ECO:0000313" key="5">
    <source>
        <dbReference type="EMBL" id="STZ76405.1"/>
    </source>
</evidence>
<keyword evidence="2" id="KW-1133">Transmembrane helix</keyword>
<name>A0A378UGH6_BERDE</name>
<feature type="transmembrane region" description="Helical" evidence="2">
    <location>
        <begin position="208"/>
        <end position="228"/>
    </location>
</feature>
<feature type="domain" description="TPM" evidence="4">
    <location>
        <begin position="36"/>
        <end position="159"/>
    </location>
</feature>
<keyword evidence="3" id="KW-0732">Signal</keyword>
<evidence type="ECO:0000256" key="2">
    <source>
        <dbReference type="SAM" id="Phobius"/>
    </source>
</evidence>
<protein>
    <submittedName>
        <fullName evidence="5">Domain of uncharacterized function (DUF477)</fullName>
    </submittedName>
</protein>
<proteinExistence type="predicted"/>